<evidence type="ECO:0000256" key="6">
    <source>
        <dbReference type="ARBA" id="ARBA00023054"/>
    </source>
</evidence>
<feature type="domain" description="Kinesin motor" evidence="12">
    <location>
        <begin position="358"/>
        <end position="695"/>
    </location>
</feature>
<dbReference type="SMART" id="SM00129">
    <property type="entry name" value="KISc"/>
    <property type="match status" value="1"/>
</dbReference>
<feature type="binding site" evidence="9">
    <location>
        <begin position="455"/>
        <end position="462"/>
    </location>
    <ligand>
        <name>ATP</name>
        <dbReference type="ChEBI" id="CHEBI:30616"/>
    </ligand>
</feature>
<organism evidence="13 14">
    <name type="scientific">Wickerhamomyces pijperi</name>
    <name type="common">Yeast</name>
    <name type="synonym">Pichia pijperi</name>
    <dbReference type="NCBI Taxonomy" id="599730"/>
    <lineage>
        <taxon>Eukaryota</taxon>
        <taxon>Fungi</taxon>
        <taxon>Dikarya</taxon>
        <taxon>Ascomycota</taxon>
        <taxon>Saccharomycotina</taxon>
        <taxon>Saccharomycetes</taxon>
        <taxon>Phaffomycetales</taxon>
        <taxon>Wickerhamomycetaceae</taxon>
        <taxon>Wickerhamomyces</taxon>
    </lineage>
</organism>
<keyword evidence="5 9" id="KW-0067">ATP-binding</keyword>
<keyword evidence="8" id="KW-0206">Cytoskeleton</keyword>
<dbReference type="InterPro" id="IPR027640">
    <property type="entry name" value="Kinesin-like_fam"/>
</dbReference>
<dbReference type="PANTHER" id="PTHR47972:SF45">
    <property type="entry name" value="PROTEIN CLARET SEGREGATIONAL"/>
    <property type="match status" value="1"/>
</dbReference>
<evidence type="ECO:0000256" key="11">
    <source>
        <dbReference type="SAM" id="MobiDB-lite"/>
    </source>
</evidence>
<feature type="compositionally biased region" description="Polar residues" evidence="11">
    <location>
        <begin position="10"/>
        <end position="21"/>
    </location>
</feature>
<comment type="similarity">
    <text evidence="9">Belongs to the TRAFAC class myosin-kinesin ATPase superfamily. Kinesin family.</text>
</comment>
<dbReference type="SUPFAM" id="SSF52540">
    <property type="entry name" value="P-loop containing nucleoside triphosphate hydrolases"/>
    <property type="match status" value="1"/>
</dbReference>
<evidence type="ECO:0000256" key="1">
    <source>
        <dbReference type="ARBA" id="ARBA00004245"/>
    </source>
</evidence>
<evidence type="ECO:0000313" key="14">
    <source>
        <dbReference type="Proteomes" id="UP000774326"/>
    </source>
</evidence>
<dbReference type="InterPro" id="IPR027417">
    <property type="entry name" value="P-loop_NTPase"/>
</dbReference>
<dbReference type="EMBL" id="JAEUBG010005022">
    <property type="protein sequence ID" value="KAH3679097.1"/>
    <property type="molecule type" value="Genomic_DNA"/>
</dbReference>
<evidence type="ECO:0000256" key="2">
    <source>
        <dbReference type="ARBA" id="ARBA00022490"/>
    </source>
</evidence>
<dbReference type="PROSITE" id="PS50067">
    <property type="entry name" value="KINESIN_MOTOR_2"/>
    <property type="match status" value="1"/>
</dbReference>
<dbReference type="PRINTS" id="PR00380">
    <property type="entry name" value="KINESINHEAVY"/>
</dbReference>
<dbReference type="GO" id="GO:0007018">
    <property type="term" value="P:microtubule-based movement"/>
    <property type="evidence" value="ECO:0007669"/>
    <property type="project" value="InterPro"/>
</dbReference>
<reference evidence="13" key="2">
    <citation type="submission" date="2021-01" db="EMBL/GenBank/DDBJ databases">
        <authorList>
            <person name="Schikora-Tamarit M.A."/>
        </authorList>
    </citation>
    <scope>NUCLEOTIDE SEQUENCE</scope>
    <source>
        <strain evidence="13">CBS2887</strain>
    </source>
</reference>
<dbReference type="AlphaFoldDB" id="A0A9P8PVC9"/>
<keyword evidence="7 9" id="KW-0505">Motor protein</keyword>
<dbReference type="GO" id="GO:0008569">
    <property type="term" value="F:minus-end-directed microtubule motor activity"/>
    <property type="evidence" value="ECO:0007669"/>
    <property type="project" value="UniProtKB-ARBA"/>
</dbReference>
<keyword evidence="14" id="KW-1185">Reference proteome</keyword>
<reference evidence="13" key="1">
    <citation type="journal article" date="2021" name="Open Biol.">
        <title>Shared evolutionary footprints suggest mitochondrial oxidative damage underlies multiple complex I losses in fungi.</title>
        <authorList>
            <person name="Schikora-Tamarit M.A."/>
            <person name="Marcet-Houben M."/>
            <person name="Nosek J."/>
            <person name="Gabaldon T."/>
        </authorList>
    </citation>
    <scope>NUCLEOTIDE SEQUENCE</scope>
    <source>
        <strain evidence="13">CBS2887</strain>
    </source>
</reference>
<feature type="region of interest" description="Disordered" evidence="11">
    <location>
        <begin position="1"/>
        <end position="26"/>
    </location>
</feature>
<evidence type="ECO:0000256" key="9">
    <source>
        <dbReference type="PROSITE-ProRule" id="PRU00283"/>
    </source>
</evidence>
<comment type="caution">
    <text evidence="13">The sequence shown here is derived from an EMBL/GenBank/DDBJ whole genome shotgun (WGS) entry which is preliminary data.</text>
</comment>
<protein>
    <recommendedName>
        <fullName evidence="12">Kinesin motor domain-containing protein</fullName>
    </recommendedName>
</protein>
<keyword evidence="4 9" id="KW-0547">Nucleotide-binding</keyword>
<evidence type="ECO:0000256" key="5">
    <source>
        <dbReference type="ARBA" id="ARBA00022840"/>
    </source>
</evidence>
<dbReference type="CDD" id="cd01366">
    <property type="entry name" value="KISc_C_terminal"/>
    <property type="match status" value="1"/>
</dbReference>
<dbReference type="GO" id="GO:0008017">
    <property type="term" value="F:microtubule binding"/>
    <property type="evidence" value="ECO:0007669"/>
    <property type="project" value="InterPro"/>
</dbReference>
<dbReference type="GO" id="GO:0005874">
    <property type="term" value="C:microtubule"/>
    <property type="evidence" value="ECO:0007669"/>
    <property type="project" value="UniProtKB-KW"/>
</dbReference>
<dbReference type="Proteomes" id="UP000774326">
    <property type="component" value="Unassembled WGS sequence"/>
</dbReference>
<proteinExistence type="inferred from homology"/>
<evidence type="ECO:0000256" key="3">
    <source>
        <dbReference type="ARBA" id="ARBA00022701"/>
    </source>
</evidence>
<evidence type="ECO:0000256" key="4">
    <source>
        <dbReference type="ARBA" id="ARBA00022741"/>
    </source>
</evidence>
<feature type="coiled-coil region" evidence="10">
    <location>
        <begin position="204"/>
        <end position="323"/>
    </location>
</feature>
<dbReference type="GO" id="GO:0005524">
    <property type="term" value="F:ATP binding"/>
    <property type="evidence" value="ECO:0007669"/>
    <property type="project" value="UniProtKB-UniRule"/>
</dbReference>
<dbReference type="FunFam" id="3.40.850.10:FF:000065">
    <property type="entry name" value="Kinesin-like protein"/>
    <property type="match status" value="1"/>
</dbReference>
<gene>
    <name evidence="13" type="ORF">WICPIJ_008705</name>
</gene>
<comment type="subcellular location">
    <subcellularLocation>
        <location evidence="1">Cytoplasm</location>
        <location evidence="1">Cytoskeleton</location>
    </subcellularLocation>
</comment>
<evidence type="ECO:0000256" key="7">
    <source>
        <dbReference type="ARBA" id="ARBA00023175"/>
    </source>
</evidence>
<accession>A0A9P8PVC9</accession>
<sequence>MNHETFIEHLQTSPGSPNSRRLSMIPRPITPTKTESVISKEGYFKKSITPPSPLRFRSPQPVSPTRFLNTRSYDKDDLERLKSQIRNKEVQLQEIKSDILEYRTKIQQLEVEKVECDERVASSAHSVRLKEGQLENKMLELEHIKDDYARDVELKIKELRVTNETTFRETERSYRDEMEEILSTKVSVIQRNKTALMEKLKLLNQRISNNEECFQEDLTQLEESYNVKEQEFKTSLEETRHFLVESLADLDQQRSQFKRELDELTKAYEDKLNLKADLLKKLQEDKSSKVEEDNLIFKLRETIENLKNKIGTYDEKISSLQKNTQFKLSKISKIEEGFLNEETIRRKFHNRLQELKGNIRVFCRVRPPLNTEPFAVIDIQVPDNDEEEQQITIKDPKIVTNGNPTSSTNSSSKCHNFKFDRVFEMNSTNCEIFEEISQLVQSALDGFNICVFAYGQTGSGKTYTMSDRDGMIPRAVEQIFETSSRLSEKGWEYKIHGQFLEIYNESINDLLNDKPNKGQYKYEIRHDPDTLQTSVTDLMSVEISNPQMMNGLLERALKNRSIASTKANERSSRSHSVYIIKIQGVNHQTGERNHGILNLIDLAGSERLNHSQATGDRLKETQAINKSLSCLGDVIYSLAEKSKHIPFRNSKLTYLLQNSLNGNSKTLMFVNISPCVPHFNETLNSLRFATKVNNTKFKALKRNVETPVRS</sequence>
<dbReference type="Gene3D" id="3.40.850.10">
    <property type="entry name" value="Kinesin motor domain"/>
    <property type="match status" value="1"/>
</dbReference>
<dbReference type="GO" id="GO:0090307">
    <property type="term" value="P:mitotic spindle assembly"/>
    <property type="evidence" value="ECO:0007669"/>
    <property type="project" value="UniProtKB-ARBA"/>
</dbReference>
<dbReference type="Pfam" id="PF00225">
    <property type="entry name" value="Kinesin"/>
    <property type="match status" value="1"/>
</dbReference>
<dbReference type="OrthoDB" id="3176171at2759"/>
<evidence type="ECO:0000256" key="8">
    <source>
        <dbReference type="ARBA" id="ARBA00023212"/>
    </source>
</evidence>
<evidence type="ECO:0000256" key="10">
    <source>
        <dbReference type="SAM" id="Coils"/>
    </source>
</evidence>
<evidence type="ECO:0000313" key="13">
    <source>
        <dbReference type="EMBL" id="KAH3679097.1"/>
    </source>
</evidence>
<feature type="coiled-coil region" evidence="10">
    <location>
        <begin position="75"/>
        <end position="119"/>
    </location>
</feature>
<keyword evidence="6 10" id="KW-0175">Coiled coil</keyword>
<keyword evidence="3" id="KW-0493">Microtubule</keyword>
<name>A0A9P8PVC9_WICPI</name>
<dbReference type="PANTHER" id="PTHR47972">
    <property type="entry name" value="KINESIN-LIKE PROTEIN KLP-3"/>
    <property type="match status" value="1"/>
</dbReference>
<dbReference type="InterPro" id="IPR001752">
    <property type="entry name" value="Kinesin_motor_dom"/>
</dbReference>
<keyword evidence="2" id="KW-0963">Cytoplasm</keyword>
<evidence type="ECO:0000259" key="12">
    <source>
        <dbReference type="PROSITE" id="PS50067"/>
    </source>
</evidence>
<dbReference type="InterPro" id="IPR036961">
    <property type="entry name" value="Kinesin_motor_dom_sf"/>
</dbReference>